<dbReference type="PROSITE" id="PS51257">
    <property type="entry name" value="PROKAR_LIPOPROTEIN"/>
    <property type="match status" value="1"/>
</dbReference>
<accession>A0A2P4EWP9</accession>
<dbReference type="OrthoDB" id="6997359at2"/>
<gene>
    <name evidence="2" type="ORF">C1949_08045</name>
</gene>
<dbReference type="EMBL" id="PPSK01000005">
    <property type="protein sequence ID" value="POB04359.1"/>
    <property type="molecule type" value="Genomic_DNA"/>
</dbReference>
<evidence type="ECO:0000313" key="2">
    <source>
        <dbReference type="EMBL" id="POB04359.1"/>
    </source>
</evidence>
<dbReference type="Proteomes" id="UP000243451">
    <property type="component" value="Unassembled WGS sequence"/>
</dbReference>
<comment type="caution">
    <text evidence="2">The sequence shown here is derived from an EMBL/GenBank/DDBJ whole genome shotgun (WGS) entry which is preliminary data.</text>
</comment>
<keyword evidence="1" id="KW-0732">Signal</keyword>
<name>A0A2P4EWP9_9GAMM</name>
<proteinExistence type="predicted"/>
<evidence type="ECO:0000256" key="1">
    <source>
        <dbReference type="SAM" id="SignalP"/>
    </source>
</evidence>
<reference evidence="2 3" key="1">
    <citation type="submission" date="2018-01" db="EMBL/GenBank/DDBJ databases">
        <title>Draft genome of the type strain Pseudomonas oceani DSM 100277 isolated from the deep water in Okinawa trough, northwestern Pacific Ocean.</title>
        <authorList>
            <person name="Gomila M."/>
            <person name="Mulet M."/>
            <person name="Garcia-Valdes E."/>
            <person name="Lalucat J."/>
        </authorList>
    </citation>
    <scope>NUCLEOTIDE SEQUENCE [LARGE SCALE GENOMIC DNA]</scope>
    <source>
        <strain evidence="2 3">DSM 100277</strain>
    </source>
</reference>
<dbReference type="AlphaFoldDB" id="A0A2P4EWP9"/>
<organism evidence="2 3">
    <name type="scientific">Halopseudomonas oceani</name>
    <dbReference type="NCBI Taxonomy" id="1708783"/>
    <lineage>
        <taxon>Bacteria</taxon>
        <taxon>Pseudomonadati</taxon>
        <taxon>Pseudomonadota</taxon>
        <taxon>Gammaproteobacteria</taxon>
        <taxon>Pseudomonadales</taxon>
        <taxon>Pseudomonadaceae</taxon>
        <taxon>Halopseudomonas</taxon>
    </lineage>
</organism>
<feature type="signal peptide" evidence="1">
    <location>
        <begin position="1"/>
        <end position="20"/>
    </location>
</feature>
<feature type="chain" id="PRO_5015141355" description="Lipoprotein" evidence="1">
    <location>
        <begin position="21"/>
        <end position="141"/>
    </location>
</feature>
<keyword evidence="3" id="KW-1185">Reference proteome</keyword>
<dbReference type="RefSeq" id="WP_104737960.1">
    <property type="nucleotide sequence ID" value="NZ_BMHR01000001.1"/>
</dbReference>
<evidence type="ECO:0000313" key="3">
    <source>
        <dbReference type="Proteomes" id="UP000243451"/>
    </source>
</evidence>
<evidence type="ECO:0008006" key="4">
    <source>
        <dbReference type="Google" id="ProtNLM"/>
    </source>
</evidence>
<sequence>MNRLSVVAACLLLAACSAQPQPPLASDRVRVTLDADVGSLVRAYRLDGVPERSLRFDDFTPGQHELQVRFEFEVSTGGSVQGALNSGRRTCIMAVKHNFMPGQHYRFELARRGWRPAGWLYDDHSDEPLARASEVRCGPGV</sequence>
<protein>
    <recommendedName>
        <fullName evidence="4">Lipoprotein</fullName>
    </recommendedName>
</protein>